<dbReference type="CDD" id="cd12148">
    <property type="entry name" value="fungal_TF_MHR"/>
    <property type="match status" value="1"/>
</dbReference>
<evidence type="ECO:0000256" key="7">
    <source>
        <dbReference type="SAM" id="MobiDB-lite"/>
    </source>
</evidence>
<keyword evidence="3" id="KW-0805">Transcription regulation</keyword>
<gene>
    <name evidence="9" type="ORF">CBYS24578_00016796</name>
</gene>
<dbReference type="SUPFAM" id="SSF57701">
    <property type="entry name" value="Zn2/Cys6 DNA-binding domain"/>
    <property type="match status" value="1"/>
</dbReference>
<feature type="region of interest" description="Disordered" evidence="7">
    <location>
        <begin position="90"/>
        <end position="125"/>
    </location>
</feature>
<keyword evidence="6" id="KW-0539">Nucleus</keyword>
<comment type="subcellular location">
    <subcellularLocation>
        <location evidence="1">Nucleus</location>
    </subcellularLocation>
</comment>
<evidence type="ECO:0000259" key="8">
    <source>
        <dbReference type="PROSITE" id="PS50048"/>
    </source>
</evidence>
<dbReference type="PANTHER" id="PTHR47540:SF6">
    <property type="entry name" value="ZN(II)2CYS6 TRANSCRIPTION FACTOR (EUROFUNG)"/>
    <property type="match status" value="1"/>
</dbReference>
<dbReference type="GO" id="GO:0043565">
    <property type="term" value="F:sequence-specific DNA binding"/>
    <property type="evidence" value="ECO:0007669"/>
    <property type="project" value="TreeGrafter"/>
</dbReference>
<dbReference type="Gene3D" id="4.10.240.10">
    <property type="entry name" value="Zn(2)-C6 fungal-type DNA-binding domain"/>
    <property type="match status" value="1"/>
</dbReference>
<evidence type="ECO:0000256" key="1">
    <source>
        <dbReference type="ARBA" id="ARBA00004123"/>
    </source>
</evidence>
<dbReference type="PROSITE" id="PS50048">
    <property type="entry name" value="ZN2_CY6_FUNGAL_2"/>
    <property type="match status" value="1"/>
</dbReference>
<reference evidence="9 10" key="2">
    <citation type="submission" date="2021-10" db="EMBL/GenBank/DDBJ databases">
        <authorList>
            <person name="Piombo E."/>
        </authorList>
    </citation>
    <scope>NUCLEOTIDE SEQUENCE [LARGE SCALE GENOMIC DNA]</scope>
</reference>
<protein>
    <recommendedName>
        <fullName evidence="8">Zn(2)-C6 fungal-type domain-containing protein</fullName>
    </recommendedName>
</protein>
<dbReference type="SMART" id="SM00066">
    <property type="entry name" value="GAL4"/>
    <property type="match status" value="1"/>
</dbReference>
<sequence>MPSSSSRSGKQPIPAPKLPQKKAIACQSCHARKIRCSGTKPCNNCTRVSDCIYPKRDRQVRVHQRYRSMLKKASFLDRILQENAELRALQHPAEQSERKPEQDTWNIPTKSHSDQDSTENQSIQGSDWFTHIRTSDTPIWIGEISDSAFATRFRQFASFSHTPCHIPRTQFVSDEALHSLATTYPPPTWPSLSRARLLIETALRFLRHNYHIVRRSEVFSTLRATDFNQMSLLSKAKLWALFAIGELRSSKCLAATGHLPGLAYFAMASDAIRMINERPQIDVIETVLLLSALALYSLETNRRHSACTFVGTALRLATIMGLHIKIGSASIPEPEIREHRVRLWWSVYIIDRFLSSKIGLPLLISDADISVDLPSNDSALSAEDFGDHLEFVATLHLAKIAGHISRSLYVRTPQQRGTFLQQVAQIQEELNQWKELLPSQLKPRPNHSSGIETQLQPTTILHLTFNQLLIVATRPVLLFVFRHHIDERPSTRTELPIPHQTQCTVEACISAARQSYDLLSQCWVNGEFHIFDYFYVQHLFSAAVILAIAGALNRKTSQEEMEEFNLAAGFLQQLEQNGNHAAMEFHAHIQEIHSTLRKLQSPNSLSASPEVVIPQHPISSTQSVLGENPLVSGMGDSGHDLQTTDETALDLSFIDDWIYEDALEKLCW</sequence>
<comment type="caution">
    <text evidence="9">The sequence shown here is derived from an EMBL/GenBank/DDBJ whole genome shotgun (WGS) entry which is preliminary data.</text>
</comment>
<proteinExistence type="predicted"/>
<dbReference type="PANTHER" id="PTHR47540">
    <property type="entry name" value="THIAMINE REPRESSIBLE GENES REGULATORY PROTEIN THI5"/>
    <property type="match status" value="1"/>
</dbReference>
<dbReference type="InterPro" id="IPR001138">
    <property type="entry name" value="Zn2Cys6_DnaBD"/>
</dbReference>
<dbReference type="InterPro" id="IPR051711">
    <property type="entry name" value="Stress_Response_Reg"/>
</dbReference>
<evidence type="ECO:0000256" key="2">
    <source>
        <dbReference type="ARBA" id="ARBA00022723"/>
    </source>
</evidence>
<name>A0A9N9US68_9HYPO</name>
<dbReference type="EMBL" id="CABFNO020001545">
    <property type="protein sequence ID" value="CAG9997295.1"/>
    <property type="molecule type" value="Genomic_DNA"/>
</dbReference>
<keyword evidence="5" id="KW-0804">Transcription</keyword>
<evidence type="ECO:0000256" key="3">
    <source>
        <dbReference type="ARBA" id="ARBA00023015"/>
    </source>
</evidence>
<dbReference type="Pfam" id="PF00172">
    <property type="entry name" value="Zn_clus"/>
    <property type="match status" value="1"/>
</dbReference>
<reference evidence="10" key="1">
    <citation type="submission" date="2019-06" db="EMBL/GenBank/DDBJ databases">
        <authorList>
            <person name="Broberg M."/>
        </authorList>
    </citation>
    <scope>NUCLEOTIDE SEQUENCE [LARGE SCALE GENOMIC DNA]</scope>
</reference>
<dbReference type="AlphaFoldDB" id="A0A9N9US68"/>
<dbReference type="SMART" id="SM00906">
    <property type="entry name" value="Fungal_trans"/>
    <property type="match status" value="1"/>
</dbReference>
<evidence type="ECO:0000256" key="6">
    <source>
        <dbReference type="ARBA" id="ARBA00023242"/>
    </source>
</evidence>
<dbReference type="InterPro" id="IPR036864">
    <property type="entry name" value="Zn2-C6_fun-type_DNA-bd_sf"/>
</dbReference>
<keyword evidence="4" id="KW-0238">DNA-binding</keyword>
<dbReference type="GO" id="GO:0006351">
    <property type="term" value="P:DNA-templated transcription"/>
    <property type="evidence" value="ECO:0007669"/>
    <property type="project" value="InterPro"/>
</dbReference>
<dbReference type="Pfam" id="PF04082">
    <property type="entry name" value="Fungal_trans"/>
    <property type="match status" value="1"/>
</dbReference>
<organism evidence="9 10">
    <name type="scientific">Clonostachys byssicola</name>
    <dbReference type="NCBI Taxonomy" id="160290"/>
    <lineage>
        <taxon>Eukaryota</taxon>
        <taxon>Fungi</taxon>
        <taxon>Dikarya</taxon>
        <taxon>Ascomycota</taxon>
        <taxon>Pezizomycotina</taxon>
        <taxon>Sordariomycetes</taxon>
        <taxon>Hypocreomycetidae</taxon>
        <taxon>Hypocreales</taxon>
        <taxon>Bionectriaceae</taxon>
        <taxon>Clonostachys</taxon>
    </lineage>
</organism>
<dbReference type="CDD" id="cd00067">
    <property type="entry name" value="GAL4"/>
    <property type="match status" value="1"/>
</dbReference>
<dbReference type="GO" id="GO:0005634">
    <property type="term" value="C:nucleus"/>
    <property type="evidence" value="ECO:0007669"/>
    <property type="project" value="UniProtKB-SubCell"/>
</dbReference>
<dbReference type="GO" id="GO:0008270">
    <property type="term" value="F:zinc ion binding"/>
    <property type="evidence" value="ECO:0007669"/>
    <property type="project" value="InterPro"/>
</dbReference>
<dbReference type="GO" id="GO:0045944">
    <property type="term" value="P:positive regulation of transcription by RNA polymerase II"/>
    <property type="evidence" value="ECO:0007669"/>
    <property type="project" value="TreeGrafter"/>
</dbReference>
<evidence type="ECO:0000256" key="5">
    <source>
        <dbReference type="ARBA" id="ARBA00023163"/>
    </source>
</evidence>
<feature type="region of interest" description="Disordered" evidence="7">
    <location>
        <begin position="1"/>
        <end position="21"/>
    </location>
</feature>
<feature type="domain" description="Zn(2)-C6 fungal-type" evidence="8">
    <location>
        <begin position="25"/>
        <end position="53"/>
    </location>
</feature>
<dbReference type="GO" id="GO:0000981">
    <property type="term" value="F:DNA-binding transcription factor activity, RNA polymerase II-specific"/>
    <property type="evidence" value="ECO:0007669"/>
    <property type="project" value="InterPro"/>
</dbReference>
<dbReference type="OrthoDB" id="3266505at2759"/>
<keyword evidence="10" id="KW-1185">Reference proteome</keyword>
<accession>A0A9N9US68</accession>
<evidence type="ECO:0000256" key="4">
    <source>
        <dbReference type="ARBA" id="ARBA00023125"/>
    </source>
</evidence>
<evidence type="ECO:0000313" key="9">
    <source>
        <dbReference type="EMBL" id="CAG9997295.1"/>
    </source>
</evidence>
<dbReference type="Proteomes" id="UP000754883">
    <property type="component" value="Unassembled WGS sequence"/>
</dbReference>
<evidence type="ECO:0000313" key="10">
    <source>
        <dbReference type="Proteomes" id="UP000754883"/>
    </source>
</evidence>
<keyword evidence="2" id="KW-0479">Metal-binding</keyword>
<dbReference type="InterPro" id="IPR007219">
    <property type="entry name" value="XnlR_reg_dom"/>
</dbReference>